<reference evidence="2" key="1">
    <citation type="submission" date="2013-01" db="EMBL/GenBank/DDBJ databases">
        <title>Draft Genome Sequence of a Mulberry Tree, Morus notabilis C.K. Schneid.</title>
        <authorList>
            <person name="He N."/>
            <person name="Zhao S."/>
        </authorList>
    </citation>
    <scope>NUCLEOTIDE SEQUENCE</scope>
</reference>
<dbReference type="AlphaFoldDB" id="W9QQD1"/>
<keyword evidence="2" id="KW-1185">Reference proteome</keyword>
<organism evidence="1 2">
    <name type="scientific">Morus notabilis</name>
    <dbReference type="NCBI Taxonomy" id="981085"/>
    <lineage>
        <taxon>Eukaryota</taxon>
        <taxon>Viridiplantae</taxon>
        <taxon>Streptophyta</taxon>
        <taxon>Embryophyta</taxon>
        <taxon>Tracheophyta</taxon>
        <taxon>Spermatophyta</taxon>
        <taxon>Magnoliopsida</taxon>
        <taxon>eudicotyledons</taxon>
        <taxon>Gunneridae</taxon>
        <taxon>Pentapetalae</taxon>
        <taxon>rosids</taxon>
        <taxon>fabids</taxon>
        <taxon>Rosales</taxon>
        <taxon>Moraceae</taxon>
        <taxon>Moreae</taxon>
        <taxon>Morus</taxon>
    </lineage>
</organism>
<protein>
    <submittedName>
        <fullName evidence="1">Uncharacterized protein</fullName>
    </submittedName>
</protein>
<dbReference type="Proteomes" id="UP000030645">
    <property type="component" value="Unassembled WGS sequence"/>
</dbReference>
<gene>
    <name evidence="1" type="ORF">L484_004868</name>
</gene>
<name>W9QQD1_9ROSA</name>
<dbReference type="EMBL" id="KE343542">
    <property type="protein sequence ID" value="EXB34478.1"/>
    <property type="molecule type" value="Genomic_DNA"/>
</dbReference>
<evidence type="ECO:0000313" key="2">
    <source>
        <dbReference type="Proteomes" id="UP000030645"/>
    </source>
</evidence>
<sequence length="96" mass="10904">MNSIRALSCYYFFPGQTLSKRLHELLASERSNLVAERADCDEGVERNSSRGERERSGMVVIENARQRRCVRVGLLRLWLEFGSETEAVSDRVAGVL</sequence>
<evidence type="ECO:0000313" key="1">
    <source>
        <dbReference type="EMBL" id="EXB34478.1"/>
    </source>
</evidence>
<proteinExistence type="predicted"/>
<accession>W9QQD1</accession>